<reference evidence="1" key="1">
    <citation type="submission" date="2013-07" db="EMBL/GenBank/DDBJ databases">
        <title>The genome of an arbuscular mycorrhizal fungus provides insights into the evolution of the oldest plant symbiosis.</title>
        <authorList>
            <consortium name="DOE Joint Genome Institute"/>
            <person name="Tisserant E."/>
            <person name="Malbreil M."/>
            <person name="Kuo A."/>
            <person name="Kohler A."/>
            <person name="Symeonidi A."/>
            <person name="Balestrini R."/>
            <person name="Charron P."/>
            <person name="Duensing N."/>
            <person name="Frei-dit-Frey N."/>
            <person name="Gianinazzi-Pearson V."/>
            <person name="Gilbert B."/>
            <person name="Handa Y."/>
            <person name="Hijri M."/>
            <person name="Kaul R."/>
            <person name="Kawaguchi M."/>
            <person name="Krajinski F."/>
            <person name="Lammers P."/>
            <person name="Lapierre D."/>
            <person name="Masclaux F.G."/>
            <person name="Murat C."/>
            <person name="Morin E."/>
            <person name="Ndikumana S."/>
            <person name="Pagni M."/>
            <person name="Petitpierre D."/>
            <person name="Requena N."/>
            <person name="Rosikiewicz P."/>
            <person name="Riley R."/>
            <person name="Saito K."/>
            <person name="San Clemente H."/>
            <person name="Shapiro H."/>
            <person name="van Tuinen D."/>
            <person name="Becard G."/>
            <person name="Bonfante P."/>
            <person name="Paszkowski U."/>
            <person name="Shachar-Hill Y."/>
            <person name="Young J.P."/>
            <person name="Sanders I.R."/>
            <person name="Henrissat B."/>
            <person name="Rensing S.A."/>
            <person name="Grigoriev I.V."/>
            <person name="Corradi N."/>
            <person name="Roux C."/>
            <person name="Martin F."/>
        </authorList>
    </citation>
    <scope>NUCLEOTIDE SEQUENCE</scope>
    <source>
        <strain evidence="1">DAOM 197198</strain>
    </source>
</reference>
<dbReference type="AlphaFoldDB" id="U9TB51"/>
<dbReference type="EMBL" id="KI294138">
    <property type="protein sequence ID" value="ESA04642.1"/>
    <property type="molecule type" value="Genomic_DNA"/>
</dbReference>
<sequence>MPWFVFPTSSVFSEFKSTKTLRLILDKEDPSNMSNIKTFIDETYKWRKFFCA</sequence>
<gene>
    <name evidence="1" type="ORF">GLOINDRAFT_333755</name>
</gene>
<protein>
    <submittedName>
        <fullName evidence="1">Uncharacterized protein</fullName>
    </submittedName>
</protein>
<evidence type="ECO:0000313" key="1">
    <source>
        <dbReference type="EMBL" id="ESA04642.1"/>
    </source>
</evidence>
<organism evidence="1">
    <name type="scientific">Rhizophagus irregularis (strain DAOM 181602 / DAOM 197198 / MUCL 43194)</name>
    <name type="common">Arbuscular mycorrhizal fungus</name>
    <name type="synonym">Glomus intraradices</name>
    <dbReference type="NCBI Taxonomy" id="747089"/>
    <lineage>
        <taxon>Eukaryota</taxon>
        <taxon>Fungi</taxon>
        <taxon>Fungi incertae sedis</taxon>
        <taxon>Mucoromycota</taxon>
        <taxon>Glomeromycotina</taxon>
        <taxon>Glomeromycetes</taxon>
        <taxon>Glomerales</taxon>
        <taxon>Glomeraceae</taxon>
        <taxon>Rhizophagus</taxon>
    </lineage>
</organism>
<name>U9TB51_RHIID</name>
<accession>U9TB51</accession>
<proteinExistence type="predicted"/>
<dbReference type="HOGENOM" id="CLU_3088452_0_0_1"/>